<evidence type="ECO:0000313" key="2">
    <source>
        <dbReference type="Proteomes" id="UP001164020"/>
    </source>
</evidence>
<dbReference type="Proteomes" id="UP001164020">
    <property type="component" value="Chromosome"/>
</dbReference>
<keyword evidence="2" id="KW-1185">Reference proteome</keyword>
<evidence type="ECO:0000313" key="1">
    <source>
        <dbReference type="EMBL" id="WAP66980.1"/>
    </source>
</evidence>
<proteinExistence type="predicted"/>
<gene>
    <name evidence="1" type="ORF">OH818_15145</name>
</gene>
<name>A0ABY7BZJ4_9HYPH</name>
<protein>
    <submittedName>
        <fullName evidence="1">Uncharacterized protein</fullName>
    </submittedName>
</protein>
<sequence length="76" mass="8256">MKQNNVYEYSYYGSSGKKTNESPTFVYDPGLNSFMCALDETSDGKCGGVIDLDPGTPAFDIIKSPVKYVEAIEMAG</sequence>
<organism evidence="1 2">
    <name type="scientific">Jiella pelagia</name>
    <dbReference type="NCBI Taxonomy" id="2986949"/>
    <lineage>
        <taxon>Bacteria</taxon>
        <taxon>Pseudomonadati</taxon>
        <taxon>Pseudomonadota</taxon>
        <taxon>Alphaproteobacteria</taxon>
        <taxon>Hyphomicrobiales</taxon>
        <taxon>Aurantimonadaceae</taxon>
        <taxon>Jiella</taxon>
    </lineage>
</organism>
<reference evidence="1" key="1">
    <citation type="submission" date="2022-12" db="EMBL/GenBank/DDBJ databases">
        <title>Jiella pelagia sp. nov., isolated from phosphonate enriched culture of Northwest Pacific surface seawater.</title>
        <authorList>
            <person name="Shin D.Y."/>
            <person name="Hwang C.Y."/>
        </authorList>
    </citation>
    <scope>NUCLEOTIDE SEQUENCE</scope>
    <source>
        <strain evidence="1">HL-NP1</strain>
    </source>
</reference>
<dbReference type="EMBL" id="CP114029">
    <property type="protein sequence ID" value="WAP66980.1"/>
    <property type="molecule type" value="Genomic_DNA"/>
</dbReference>
<dbReference type="RefSeq" id="WP_268879429.1">
    <property type="nucleotide sequence ID" value="NZ_CP114029.1"/>
</dbReference>
<accession>A0ABY7BZJ4</accession>